<organism evidence="2">
    <name type="scientific">marine metagenome</name>
    <dbReference type="NCBI Taxonomy" id="408172"/>
    <lineage>
        <taxon>unclassified sequences</taxon>
        <taxon>metagenomes</taxon>
        <taxon>ecological metagenomes</taxon>
    </lineage>
</organism>
<feature type="region of interest" description="Disordered" evidence="1">
    <location>
        <begin position="214"/>
        <end position="233"/>
    </location>
</feature>
<gene>
    <name evidence="2" type="ORF">METZ01_LOCUS328458</name>
</gene>
<dbReference type="AlphaFoldDB" id="A0A382PQJ7"/>
<evidence type="ECO:0000313" key="2">
    <source>
        <dbReference type="EMBL" id="SVC75604.1"/>
    </source>
</evidence>
<protein>
    <submittedName>
        <fullName evidence="2">Uncharacterized protein</fullName>
    </submittedName>
</protein>
<accession>A0A382PQJ7</accession>
<evidence type="ECO:0000256" key="1">
    <source>
        <dbReference type="SAM" id="MobiDB-lite"/>
    </source>
</evidence>
<proteinExistence type="predicted"/>
<dbReference type="EMBL" id="UINC01109048">
    <property type="protein sequence ID" value="SVC75604.1"/>
    <property type="molecule type" value="Genomic_DNA"/>
</dbReference>
<feature type="non-terminal residue" evidence="2">
    <location>
        <position position="341"/>
    </location>
</feature>
<feature type="compositionally biased region" description="Polar residues" evidence="1">
    <location>
        <begin position="326"/>
        <end position="341"/>
    </location>
</feature>
<feature type="compositionally biased region" description="Basic and acidic residues" evidence="1">
    <location>
        <begin position="312"/>
        <end position="324"/>
    </location>
</feature>
<feature type="non-terminal residue" evidence="2">
    <location>
        <position position="1"/>
    </location>
</feature>
<name>A0A382PQJ7_9ZZZZ</name>
<feature type="region of interest" description="Disordered" evidence="1">
    <location>
        <begin position="301"/>
        <end position="341"/>
    </location>
</feature>
<reference evidence="2" key="1">
    <citation type="submission" date="2018-05" db="EMBL/GenBank/DDBJ databases">
        <authorList>
            <person name="Lanie J.A."/>
            <person name="Ng W.-L."/>
            <person name="Kazmierczak K.M."/>
            <person name="Andrzejewski T.M."/>
            <person name="Davidsen T.M."/>
            <person name="Wayne K.J."/>
            <person name="Tettelin H."/>
            <person name="Glass J.I."/>
            <person name="Rusch D."/>
            <person name="Podicherti R."/>
            <person name="Tsui H.-C.T."/>
            <person name="Winkler M.E."/>
        </authorList>
    </citation>
    <scope>NUCLEOTIDE SEQUENCE</scope>
</reference>
<sequence length="341" mass="36509">ITAPDETAAARSRGKPLGQRMFGVTDARMDNAVVQYIEAARGAGTAAERKAGKIIRTKGGALTGGVAGTTSWGDVKSLKGGKAHVTGLERAVARQIGERMQNLPGKQGQDWKAGQQWQQTDVTSLIKDILVEQMDAVDPDTGKSISKAEKIQRAETMMEDKRFKGIFDKLARDIGQEYEAGAMRGASSLQESGYLMTDIMSGFHKLEKIRRKAEVENSKSMDEMVGDMPGGSADRSNRDLLVKVIADKDLQQKVVDLGQTVKEGKVGEAAVERKEALADAKKASGDAAKAKADADVMIQQGRAGAAPFEESDVGKAIREKDRAQKALTQAEESGTATDAEL</sequence>